<reference evidence="1" key="1">
    <citation type="submission" date="2023-03" db="EMBL/GenBank/DDBJ databases">
        <title>Amycolatopsis taiwanensis NBRC 103393.</title>
        <authorList>
            <person name="Ichikawa N."/>
            <person name="Sato H."/>
            <person name="Tonouchi N."/>
        </authorList>
    </citation>
    <scope>NUCLEOTIDE SEQUENCE</scope>
    <source>
        <strain evidence="1">NBRC 103393</strain>
    </source>
</reference>
<dbReference type="Proteomes" id="UP001165136">
    <property type="component" value="Unassembled WGS sequence"/>
</dbReference>
<comment type="caution">
    <text evidence="1">The sequence shown here is derived from an EMBL/GenBank/DDBJ whole genome shotgun (WGS) entry which is preliminary data.</text>
</comment>
<proteinExistence type="predicted"/>
<organism evidence="1 2">
    <name type="scientific">Amycolatopsis taiwanensis</name>
    <dbReference type="NCBI Taxonomy" id="342230"/>
    <lineage>
        <taxon>Bacteria</taxon>
        <taxon>Bacillati</taxon>
        <taxon>Actinomycetota</taxon>
        <taxon>Actinomycetes</taxon>
        <taxon>Pseudonocardiales</taxon>
        <taxon>Pseudonocardiaceae</taxon>
        <taxon>Amycolatopsis</taxon>
    </lineage>
</organism>
<protein>
    <submittedName>
        <fullName evidence="1">Uncharacterized protein</fullName>
    </submittedName>
</protein>
<evidence type="ECO:0000313" key="2">
    <source>
        <dbReference type="Proteomes" id="UP001165136"/>
    </source>
</evidence>
<keyword evidence="2" id="KW-1185">Reference proteome</keyword>
<sequence length="188" mass="21776">MAGLRGSEDVEVASASNRGLHRFRDQQWTSWDFVSTADEVLVRCPRCDVCAKVVHLPRRGQGSGLRRLVCSACGYVADKHLRDPRALPSVLYRPEPRGMVRDPFFRLPLWLQTDCCGHVLWAYNQRHLDYLEEYVSARLRLRSRPDPDTAWHRRMTMTAKLPRWIKAAKNRDAVLRRIARLRSSVQPA</sequence>
<evidence type="ECO:0000313" key="1">
    <source>
        <dbReference type="EMBL" id="GLY63958.1"/>
    </source>
</evidence>
<dbReference type="EMBL" id="BSTI01000001">
    <property type="protein sequence ID" value="GLY63958.1"/>
    <property type="molecule type" value="Genomic_DNA"/>
</dbReference>
<dbReference type="AlphaFoldDB" id="A0A9W6QWX4"/>
<name>A0A9W6QWX4_9PSEU</name>
<accession>A0A9W6QWX4</accession>
<gene>
    <name evidence="1" type="ORF">Atai01_05770</name>
</gene>